<feature type="domain" description="RecA family profile 2" evidence="6">
    <location>
        <begin position="204"/>
        <end position="292"/>
    </location>
</feature>
<protein>
    <recommendedName>
        <fullName evidence="2">Protein RecA</fullName>
    </recommendedName>
</protein>
<sequence>MIKSFEEKMKAIEEIIKTEKKIAEKEGREAKVGRLSDFKITGREHYMLTGILGIDLNTNGYKKGTFNVIYGAESGGKSTIALEVCASIQMNNPEAIILYVDAEQTVDDTFIDRIPYLNKNNIIFIKENIIEHAFNKVIEYCREGVVDAVVIDSIDSLTSIKESEKGLDEAVMMEKARVLSRGLAELGGYIADNQITVIMLQQERVSFSGYIVKTSDRSGGKAMRYYPATVLKISKIASENEKEKDVLIGDKIVTQFVKITNDKSKISEPYKQTHTFINVDRSKKVAVEKRKELIDYAIQYGLINGKGWYEIADQNGELIKVQGTKGLTKVFLENTDLYTITKMRLYALALPPELFIIKFDSIKSLLEKENAFLKKSKIDRATFLNLPEYITEMDKTEFHFEETKPEDFLTEEKFKEGTYNLMSSEEIEKLNNPEMEKENNNNDIEIISVETKGE</sequence>
<dbReference type="InterPro" id="IPR027417">
    <property type="entry name" value="P-loop_NTPase"/>
</dbReference>
<dbReference type="GO" id="GO:0008094">
    <property type="term" value="F:ATP-dependent activity, acting on DNA"/>
    <property type="evidence" value="ECO:0007669"/>
    <property type="project" value="InterPro"/>
</dbReference>
<dbReference type="RefSeq" id="WP_062680669.1">
    <property type="nucleotide sequence ID" value="NZ_CAXOVC010000002.1"/>
</dbReference>
<dbReference type="GO" id="GO:0003697">
    <property type="term" value="F:single-stranded DNA binding"/>
    <property type="evidence" value="ECO:0007669"/>
    <property type="project" value="InterPro"/>
</dbReference>
<reference evidence="7 8" key="1">
    <citation type="submission" date="2016-03" db="EMBL/GenBank/DDBJ databases">
        <title>Comparative genomics of human isolates of Fusobacterium necrophorum.</title>
        <authorList>
            <person name="Jensen A."/>
            <person name="Bank S."/>
            <person name="Andersen P.S."/>
            <person name="Kristensen L.H."/>
            <person name="Prag J."/>
        </authorList>
    </citation>
    <scope>NUCLEOTIDE SEQUENCE [LARGE SCALE GENOMIC DNA]</scope>
    <source>
        <strain evidence="7 8">LS_1264</strain>
    </source>
</reference>
<evidence type="ECO:0000256" key="4">
    <source>
        <dbReference type="ARBA" id="ARBA00022840"/>
    </source>
</evidence>
<dbReference type="InterPro" id="IPR013765">
    <property type="entry name" value="DNA_recomb/repair_RecA"/>
</dbReference>
<comment type="similarity">
    <text evidence="1">Belongs to the RecA family.</text>
</comment>
<keyword evidence="5" id="KW-0233">DNA recombination</keyword>
<evidence type="ECO:0000259" key="6">
    <source>
        <dbReference type="PROSITE" id="PS50163"/>
    </source>
</evidence>
<name>A0A162J655_9FUSO</name>
<dbReference type="PANTHER" id="PTHR45900">
    <property type="entry name" value="RECA"/>
    <property type="match status" value="1"/>
</dbReference>
<evidence type="ECO:0000256" key="2">
    <source>
        <dbReference type="ARBA" id="ARBA00015553"/>
    </source>
</evidence>
<dbReference type="AlphaFoldDB" id="A0A162J655"/>
<dbReference type="Proteomes" id="UP000075816">
    <property type="component" value="Unassembled WGS sequence"/>
</dbReference>
<evidence type="ECO:0000313" key="8">
    <source>
        <dbReference type="Proteomes" id="UP000075816"/>
    </source>
</evidence>
<keyword evidence="4" id="KW-0067">ATP-binding</keyword>
<dbReference type="GO" id="GO:0006310">
    <property type="term" value="P:DNA recombination"/>
    <property type="evidence" value="ECO:0007669"/>
    <property type="project" value="UniProtKB-KW"/>
</dbReference>
<evidence type="ECO:0000256" key="1">
    <source>
        <dbReference type="ARBA" id="ARBA00009391"/>
    </source>
</evidence>
<dbReference type="InterPro" id="IPR020587">
    <property type="entry name" value="RecA_monomer-monomer_interface"/>
</dbReference>
<dbReference type="Gene3D" id="3.40.50.300">
    <property type="entry name" value="P-loop containing nucleotide triphosphate hydrolases"/>
    <property type="match status" value="1"/>
</dbReference>
<dbReference type="SUPFAM" id="SSF52540">
    <property type="entry name" value="P-loop containing nucleoside triphosphate hydrolases"/>
    <property type="match status" value="1"/>
</dbReference>
<evidence type="ECO:0000313" key="7">
    <source>
        <dbReference type="EMBL" id="KYL05206.1"/>
    </source>
</evidence>
<dbReference type="GO" id="GO:0006281">
    <property type="term" value="P:DNA repair"/>
    <property type="evidence" value="ECO:0007669"/>
    <property type="project" value="InterPro"/>
</dbReference>
<proteinExistence type="inferred from homology"/>
<evidence type="ECO:0000256" key="3">
    <source>
        <dbReference type="ARBA" id="ARBA00022741"/>
    </source>
</evidence>
<organism evidence="7 8">
    <name type="scientific">Fusobacterium necrophorum subsp. funduliforme</name>
    <dbReference type="NCBI Taxonomy" id="143387"/>
    <lineage>
        <taxon>Bacteria</taxon>
        <taxon>Fusobacteriati</taxon>
        <taxon>Fusobacteriota</taxon>
        <taxon>Fusobacteriia</taxon>
        <taxon>Fusobacteriales</taxon>
        <taxon>Fusobacteriaceae</taxon>
        <taxon>Fusobacterium</taxon>
    </lineage>
</organism>
<dbReference type="PROSITE" id="PS50163">
    <property type="entry name" value="RECA_3"/>
    <property type="match status" value="1"/>
</dbReference>
<evidence type="ECO:0000256" key="5">
    <source>
        <dbReference type="ARBA" id="ARBA00023172"/>
    </source>
</evidence>
<dbReference type="PRINTS" id="PR00142">
    <property type="entry name" value="RECA"/>
</dbReference>
<dbReference type="EMBL" id="LVEA01000001">
    <property type="protein sequence ID" value="KYL05206.1"/>
    <property type="molecule type" value="Genomic_DNA"/>
</dbReference>
<dbReference type="Pfam" id="PF00154">
    <property type="entry name" value="RecA_N"/>
    <property type="match status" value="1"/>
</dbReference>
<dbReference type="GO" id="GO:0005524">
    <property type="term" value="F:ATP binding"/>
    <property type="evidence" value="ECO:0007669"/>
    <property type="project" value="UniProtKB-KW"/>
</dbReference>
<dbReference type="PANTHER" id="PTHR45900:SF1">
    <property type="entry name" value="MITOCHONDRIAL DNA REPAIR PROTEIN RECA HOMOLOG-RELATED"/>
    <property type="match status" value="1"/>
</dbReference>
<comment type="caution">
    <text evidence="7">The sequence shown here is derived from an EMBL/GenBank/DDBJ whole genome shotgun (WGS) entry which is preliminary data.</text>
</comment>
<keyword evidence="3" id="KW-0547">Nucleotide-binding</keyword>
<gene>
    <name evidence="7" type="ORF">A2J07_00290</name>
</gene>
<dbReference type="InterPro" id="IPR049428">
    <property type="entry name" value="RecA-like_N"/>
</dbReference>
<accession>A0A162J655</accession>